<evidence type="ECO:0000313" key="3">
    <source>
        <dbReference type="EMBL" id="QFQ13197.1"/>
    </source>
</evidence>
<keyword evidence="4" id="KW-1185">Reference proteome</keyword>
<feature type="chain" id="PRO_5024405732" description="Ricin B lectin domain-containing protein" evidence="1">
    <location>
        <begin position="19"/>
        <end position="751"/>
    </location>
</feature>
<dbReference type="InterPro" id="IPR014867">
    <property type="entry name" value="Spore_coat_CotH_CotH2/3/7"/>
</dbReference>
<dbReference type="KEGG" id="alq:C7Y71_009335"/>
<dbReference type="EMBL" id="CP033459">
    <property type="protein sequence ID" value="QFQ13197.1"/>
    <property type="molecule type" value="Genomic_DNA"/>
</dbReference>
<dbReference type="Proteomes" id="UP000249375">
    <property type="component" value="Chromosome"/>
</dbReference>
<gene>
    <name evidence="3" type="ORF">C7Y71_009335</name>
</gene>
<evidence type="ECO:0000256" key="1">
    <source>
        <dbReference type="SAM" id="SignalP"/>
    </source>
</evidence>
<dbReference type="Pfam" id="PF08757">
    <property type="entry name" value="CotH"/>
    <property type="match status" value="1"/>
</dbReference>
<feature type="domain" description="Ricin B lectin" evidence="2">
    <location>
        <begin position="67"/>
        <end position="157"/>
    </location>
</feature>
<dbReference type="SUPFAM" id="SSF50370">
    <property type="entry name" value="Ricin B-like lectins"/>
    <property type="match status" value="1"/>
</dbReference>
<accession>A0A5P8E8J4</accession>
<feature type="signal peptide" evidence="1">
    <location>
        <begin position="1"/>
        <end position="18"/>
    </location>
</feature>
<sequence>MRKIILFLMIALALPVSAQNFDSNTSYRISVEESLNDGALYMYSWDGEYEFYYFKTNNYDIYSIVWWKFEKSGNYWTIKNEGENKYLTYTRKTYTIGYGSNTSTGYDDALTAQSTVKNDSSRWIIEAANGCYTIRNAAAPEKYLHVKVERYGEGSNVYIDGYVYMGDLEENQTDVYFRFFDRSGEELPTGPVAKTAVNYLRVNGKRLIYDRTSQSYLLPISQTYMGKSTFVGNITFEGIEDEVSYQMVVDDAINQNTRFAVKDFSCENPLTFTLKGSDGSEAGPYKLLLTFMPVVEINVSSVNSSTYSQGSFRVNDGNTTEEDTTFTAGYKYRGASAQRYGKKSYNVKLFEEDFATDYDANIMGLREDHTWILDAMAIDRVRMRNRICFDVWNEIDKLPYSSNYNQRNGTVGKFVEVVLNGKYHGIYCFTDKINRKLLNLTKVLEDTTGGTATYTQRGLLYKGKQWGDAVYLKSSSGTPPLSSVTWQNWELMYPDEHPTQAAWIPLRNLINYNNRSDSVFCATFADHYYFDNVLHYVMLQLAYNLQDNGMKNMYLSTKNIQKFGQCMLFTVWDMDSSLGGYWDGSYHDVVADTTYVTRVLPLSKLFSRNLLGFRDSLRAYWHEHKDVEFSYDSLMSKMNAYKDLFVESGAWQREMNLWSENTTTYKMPKLQELEAEVNYVGEWYKRNIAYLNQLLPEPEPKEDPDITAIQTLQTGKTVDAIYTIDGRKLENVSLRQLPHGIYIVNGKKIVR</sequence>
<dbReference type="RefSeq" id="WP_111898126.1">
    <property type="nucleotide sequence ID" value="NZ_CP033459.1"/>
</dbReference>
<keyword evidence="1" id="KW-0732">Signal</keyword>
<evidence type="ECO:0000259" key="2">
    <source>
        <dbReference type="Pfam" id="PF14200"/>
    </source>
</evidence>
<evidence type="ECO:0000313" key="4">
    <source>
        <dbReference type="Proteomes" id="UP000249375"/>
    </source>
</evidence>
<dbReference type="AlphaFoldDB" id="A0A5P8E8J4"/>
<dbReference type="Gene3D" id="2.80.10.50">
    <property type="match status" value="1"/>
</dbReference>
<dbReference type="InterPro" id="IPR035992">
    <property type="entry name" value="Ricin_B-like_lectins"/>
</dbReference>
<proteinExistence type="predicted"/>
<name>A0A5P8E8J4_9BACT</name>
<dbReference type="OrthoDB" id="9803752at2"/>
<dbReference type="Pfam" id="PF14200">
    <property type="entry name" value="RicinB_lectin_2"/>
    <property type="match status" value="1"/>
</dbReference>
<reference evidence="3 4" key="1">
    <citation type="submission" date="2018-11" db="EMBL/GenBank/DDBJ databases">
        <authorList>
            <person name="Na S.W."/>
            <person name="Baik M."/>
        </authorList>
    </citation>
    <scope>NUCLEOTIDE SEQUENCE [LARGE SCALE GENOMIC DNA]</scope>
    <source>
        <strain evidence="3 4">E39</strain>
    </source>
</reference>
<organism evidence="3 4">
    <name type="scientific">Pseudoprevotella muciniphila</name>
    <dbReference type="NCBI Taxonomy" id="2133944"/>
    <lineage>
        <taxon>Bacteria</taxon>
        <taxon>Pseudomonadati</taxon>
        <taxon>Bacteroidota</taxon>
        <taxon>Bacteroidia</taxon>
        <taxon>Bacteroidales</taxon>
        <taxon>Prevotellaceae</taxon>
        <taxon>Pseudoprevotella</taxon>
    </lineage>
</organism>
<dbReference type="InterPro" id="IPR000772">
    <property type="entry name" value="Ricin_B_lectin"/>
</dbReference>
<protein>
    <recommendedName>
        <fullName evidence="2">Ricin B lectin domain-containing protein</fullName>
    </recommendedName>
</protein>